<evidence type="ECO:0000259" key="9">
    <source>
        <dbReference type="PROSITE" id="PS01124"/>
    </source>
</evidence>
<dbReference type="InterPro" id="IPR009057">
    <property type="entry name" value="Homeodomain-like_sf"/>
</dbReference>
<evidence type="ECO:0000259" key="10">
    <source>
        <dbReference type="PROSITE" id="PS50110"/>
    </source>
</evidence>
<evidence type="ECO:0000313" key="11">
    <source>
        <dbReference type="EMBL" id="GEM04885.1"/>
    </source>
</evidence>
<dbReference type="InterPro" id="IPR018062">
    <property type="entry name" value="HTH_AraC-typ_CS"/>
</dbReference>
<dbReference type="Pfam" id="PF00072">
    <property type="entry name" value="Response_reg"/>
    <property type="match status" value="1"/>
</dbReference>
<keyword evidence="6" id="KW-0238">DNA-binding</keyword>
<dbReference type="PANTHER" id="PTHR42713">
    <property type="entry name" value="HISTIDINE KINASE-RELATED"/>
    <property type="match status" value="1"/>
</dbReference>
<dbReference type="InterPro" id="IPR001789">
    <property type="entry name" value="Sig_transdc_resp-reg_receiver"/>
</dbReference>
<evidence type="ECO:0000256" key="8">
    <source>
        <dbReference type="PROSITE-ProRule" id="PRU00169"/>
    </source>
</evidence>
<dbReference type="Pfam" id="PF12833">
    <property type="entry name" value="HTH_18"/>
    <property type="match status" value="1"/>
</dbReference>
<dbReference type="PROSITE" id="PS01124">
    <property type="entry name" value="HTH_ARAC_FAMILY_2"/>
    <property type="match status" value="1"/>
</dbReference>
<gene>
    <name evidence="11" type="ORF">HMI01_18730</name>
    <name evidence="12" type="ORF">SAMN05421668_12031</name>
</gene>
<evidence type="ECO:0000256" key="6">
    <source>
        <dbReference type="ARBA" id="ARBA00023125"/>
    </source>
</evidence>
<dbReference type="InterPro" id="IPR051552">
    <property type="entry name" value="HptR"/>
</dbReference>
<dbReference type="PANTHER" id="PTHR42713:SF3">
    <property type="entry name" value="TRANSCRIPTIONAL REGULATORY PROTEIN HPTR"/>
    <property type="match status" value="1"/>
</dbReference>
<dbReference type="GO" id="GO:0000160">
    <property type="term" value="P:phosphorelay signal transduction system"/>
    <property type="evidence" value="ECO:0007669"/>
    <property type="project" value="UniProtKB-KW"/>
</dbReference>
<dbReference type="GO" id="GO:0043565">
    <property type="term" value="F:sequence-specific DNA binding"/>
    <property type="evidence" value="ECO:0007669"/>
    <property type="project" value="InterPro"/>
</dbReference>
<dbReference type="STRING" id="306541.SAMN05421668_12031"/>
<dbReference type="OrthoDB" id="342399at2"/>
<dbReference type="Gene3D" id="1.10.10.60">
    <property type="entry name" value="Homeodomain-like"/>
    <property type="match status" value="2"/>
</dbReference>
<evidence type="ECO:0000256" key="5">
    <source>
        <dbReference type="ARBA" id="ARBA00023015"/>
    </source>
</evidence>
<dbReference type="GO" id="GO:0003700">
    <property type="term" value="F:DNA-binding transcription factor activity"/>
    <property type="evidence" value="ECO:0007669"/>
    <property type="project" value="InterPro"/>
</dbReference>
<dbReference type="GO" id="GO:0005737">
    <property type="term" value="C:cytoplasm"/>
    <property type="evidence" value="ECO:0007669"/>
    <property type="project" value="UniProtKB-SubCell"/>
</dbReference>
<dbReference type="PROSITE" id="PS00041">
    <property type="entry name" value="HTH_ARAC_FAMILY_1"/>
    <property type="match status" value="1"/>
</dbReference>
<evidence type="ECO:0000313" key="14">
    <source>
        <dbReference type="Proteomes" id="UP000321773"/>
    </source>
</evidence>
<reference evidence="12 13" key="1">
    <citation type="submission" date="2016-10" db="EMBL/GenBank/DDBJ databases">
        <authorList>
            <person name="de Groot N.N."/>
        </authorList>
    </citation>
    <scope>NUCLEOTIDE SEQUENCE [LARGE SCALE GENOMIC DNA]</scope>
    <source>
        <strain evidence="12 13">DSM 17074</strain>
    </source>
</reference>
<dbReference type="AlphaFoldDB" id="A0A1I6U0Q2"/>
<evidence type="ECO:0000256" key="2">
    <source>
        <dbReference type="ARBA" id="ARBA00022490"/>
    </source>
</evidence>
<comment type="subcellular location">
    <subcellularLocation>
        <location evidence="1">Cytoplasm</location>
    </subcellularLocation>
</comment>
<evidence type="ECO:0000256" key="1">
    <source>
        <dbReference type="ARBA" id="ARBA00004496"/>
    </source>
</evidence>
<dbReference type="Proteomes" id="UP000321773">
    <property type="component" value="Unassembled WGS sequence"/>
</dbReference>
<dbReference type="InterPro" id="IPR011006">
    <property type="entry name" value="CheY-like_superfamily"/>
</dbReference>
<dbReference type="SMART" id="SM00342">
    <property type="entry name" value="HTH_ARAC"/>
    <property type="match status" value="1"/>
</dbReference>
<dbReference type="PROSITE" id="PS50110">
    <property type="entry name" value="RESPONSE_REGULATORY"/>
    <property type="match status" value="1"/>
</dbReference>
<dbReference type="EMBL" id="BJWJ01000019">
    <property type="protein sequence ID" value="GEM04885.1"/>
    <property type="molecule type" value="Genomic_DNA"/>
</dbReference>
<dbReference type="CDD" id="cd17536">
    <property type="entry name" value="REC_YesN-like"/>
    <property type="match status" value="1"/>
</dbReference>
<evidence type="ECO:0000313" key="12">
    <source>
        <dbReference type="EMBL" id="SFS94995.1"/>
    </source>
</evidence>
<feature type="domain" description="Response regulatory" evidence="10">
    <location>
        <begin position="3"/>
        <end position="120"/>
    </location>
</feature>
<dbReference type="SUPFAM" id="SSF52172">
    <property type="entry name" value="CheY-like"/>
    <property type="match status" value="1"/>
</dbReference>
<keyword evidence="14" id="KW-1185">Reference proteome</keyword>
<proteinExistence type="predicted"/>
<feature type="modified residue" description="4-aspartylphosphate" evidence="8">
    <location>
        <position position="55"/>
    </location>
</feature>
<dbReference type="SMART" id="SM00448">
    <property type="entry name" value="REC"/>
    <property type="match status" value="1"/>
</dbReference>
<dbReference type="RefSeq" id="WP_062322423.1">
    <property type="nucleotide sequence ID" value="NZ_BJWJ01000019.1"/>
</dbReference>
<dbReference type="InterPro" id="IPR020449">
    <property type="entry name" value="Tscrpt_reg_AraC-type_HTH"/>
</dbReference>
<dbReference type="InterPro" id="IPR018060">
    <property type="entry name" value="HTH_AraC"/>
</dbReference>
<evidence type="ECO:0000256" key="4">
    <source>
        <dbReference type="ARBA" id="ARBA00023012"/>
    </source>
</evidence>
<feature type="domain" description="HTH araC/xylS-type" evidence="9">
    <location>
        <begin position="401"/>
        <end position="499"/>
    </location>
</feature>
<keyword evidence="3 8" id="KW-0597">Phosphoprotein</keyword>
<name>A0A1I6U0Q2_9BACI</name>
<evidence type="ECO:0000313" key="13">
    <source>
        <dbReference type="Proteomes" id="UP000199139"/>
    </source>
</evidence>
<sequence length="503" mass="58903">MYKVMFIDDEPIIREGMRHVIDWEALGFSVEGDYGHAREGLKAIIKHRPDVVFVDIKMPGMTGLELVTEAKAAGYDGRFIILSGYSNFDYAKESIKLGVDAYLLKPIDEDELVDCLLEMKENIKQEEQIHSQISQFKEQSIHEAWRAVIDGRTNDWLGHSELKTIPGPFLIGAIFFRKALSRRRLKTLFEEHKITKSFVIFKDYLSYLVFPSATDDTKDDFKQAVVLIKKLIDEQAYAILSEPVDDIHKLSSEVQTIQDAEQVIYVLPSQVVYTTKHVLKSNHEQEQPLNIHAFIQRVIHALEFKDKVILSSVKEDFIHYFQTNSVTKDRVEQRMFEFVLHLTDKVKEQYPEVTMTSKNEWYEIIVDADHLFDLLDELIEEIWAMSNQMTGFQFNADDDMEKVVAYVHHYYAKDLSLKVLAEMFSYNSSYLGKKFKKYTGDYFHVYLERFRIEKAKQLLTNRTIKIYQVSEAVGFNNMDYFYKKFKKHVGKSPKEYQLSLERD</sequence>
<protein>
    <submittedName>
        <fullName evidence="12">Two-component system, response regulator YesN</fullName>
    </submittedName>
</protein>
<evidence type="ECO:0000256" key="3">
    <source>
        <dbReference type="ARBA" id="ARBA00022553"/>
    </source>
</evidence>
<dbReference type="Gene3D" id="3.40.50.2300">
    <property type="match status" value="1"/>
</dbReference>
<keyword evidence="4" id="KW-0902">Two-component regulatory system</keyword>
<keyword evidence="2" id="KW-0963">Cytoplasm</keyword>
<reference evidence="11 14" key="2">
    <citation type="submission" date="2019-07" db="EMBL/GenBank/DDBJ databases">
        <title>Whole genome shotgun sequence of Halolactibacillus miurensis NBRC 100873.</title>
        <authorList>
            <person name="Hosoyama A."/>
            <person name="Uohara A."/>
            <person name="Ohji S."/>
            <person name="Ichikawa N."/>
        </authorList>
    </citation>
    <scope>NUCLEOTIDE SEQUENCE [LARGE SCALE GENOMIC DNA]</scope>
    <source>
        <strain evidence="11 14">NBRC 100873</strain>
    </source>
</reference>
<dbReference type="SUPFAM" id="SSF46689">
    <property type="entry name" value="Homeodomain-like"/>
    <property type="match status" value="1"/>
</dbReference>
<dbReference type="EMBL" id="FPAI01000020">
    <property type="protein sequence ID" value="SFS94995.1"/>
    <property type="molecule type" value="Genomic_DNA"/>
</dbReference>
<dbReference type="Proteomes" id="UP000199139">
    <property type="component" value="Unassembled WGS sequence"/>
</dbReference>
<evidence type="ECO:0000256" key="7">
    <source>
        <dbReference type="ARBA" id="ARBA00023163"/>
    </source>
</evidence>
<keyword evidence="7" id="KW-0804">Transcription</keyword>
<accession>A0A1I6U0Q2</accession>
<keyword evidence="5" id="KW-0805">Transcription regulation</keyword>
<organism evidence="12 13">
    <name type="scientific">Halolactibacillus miurensis</name>
    <dbReference type="NCBI Taxonomy" id="306541"/>
    <lineage>
        <taxon>Bacteria</taxon>
        <taxon>Bacillati</taxon>
        <taxon>Bacillota</taxon>
        <taxon>Bacilli</taxon>
        <taxon>Bacillales</taxon>
        <taxon>Bacillaceae</taxon>
        <taxon>Halolactibacillus</taxon>
    </lineage>
</organism>
<dbReference type="PRINTS" id="PR00032">
    <property type="entry name" value="HTHARAC"/>
</dbReference>